<dbReference type="Pfam" id="PF00675">
    <property type="entry name" value="Peptidase_M16"/>
    <property type="match status" value="1"/>
</dbReference>
<feature type="signal peptide" evidence="6">
    <location>
        <begin position="1"/>
        <end position="29"/>
    </location>
</feature>
<feature type="domain" description="Peptidase M16 N-terminal" evidence="7">
    <location>
        <begin position="78"/>
        <end position="214"/>
    </location>
</feature>
<dbReference type="PANTHER" id="PTHR43690:SF17">
    <property type="entry name" value="PROTEIN YHJJ"/>
    <property type="match status" value="1"/>
</dbReference>
<protein>
    <submittedName>
        <fullName evidence="9">Insulinase family protein</fullName>
    </submittedName>
</protein>
<dbReference type="SUPFAM" id="SSF63411">
    <property type="entry name" value="LuxS/MPP-like metallohydrolase"/>
    <property type="match status" value="3"/>
</dbReference>
<keyword evidence="3" id="KW-0378">Hydrolase</keyword>
<keyword evidence="2" id="KW-0645">Protease</keyword>
<keyword evidence="4" id="KW-0862">Zinc</keyword>
<evidence type="ECO:0000256" key="6">
    <source>
        <dbReference type="SAM" id="SignalP"/>
    </source>
</evidence>
<feature type="domain" description="Peptidase M16 C-terminal" evidence="8">
    <location>
        <begin position="730"/>
        <end position="892"/>
    </location>
</feature>
<feature type="domain" description="Peptidase M16 C-terminal" evidence="8">
    <location>
        <begin position="231"/>
        <end position="414"/>
    </location>
</feature>
<accession>A0ABU8RRA3</accession>
<evidence type="ECO:0000259" key="7">
    <source>
        <dbReference type="Pfam" id="PF00675"/>
    </source>
</evidence>
<organism evidence="9 10">
    <name type="scientific">Novosphingobium anseongense</name>
    <dbReference type="NCBI Taxonomy" id="3133436"/>
    <lineage>
        <taxon>Bacteria</taxon>
        <taxon>Pseudomonadati</taxon>
        <taxon>Pseudomonadota</taxon>
        <taxon>Alphaproteobacteria</taxon>
        <taxon>Sphingomonadales</taxon>
        <taxon>Sphingomonadaceae</taxon>
        <taxon>Novosphingobium</taxon>
    </lineage>
</organism>
<sequence>MTFSKRFSRSLASCLIPLLVLPAAIPAPAQTPRTAAQQKAAGWLYKNSDVPPDTEWNFGELANGLRYATRKNGVPPGQVSIRIRVDAGSLNEQDSEQGFAHLLEHLLFRQSKYLGNGEAIPTWQRLGASFGNDTNAETTPTQTVYKLDLPNATPASLEESFKLLSGMVTAPTLSEANIRTEVPIVLAEMRERGGAGQRVQEATRRTFYAGQPLAARAPIGTVATLNGAHQDAVRAFHSRWYRPENVVVIVAGDIEPAESAALVKKWFSSWKVSGKPIPAPSFGDPVAPKDGDPANPVGETQVLVEPDLPRGISYAILRPWRPVNDTIVYNQGLMIDSLAQAVINRRLEGKARAGGSYLVAQVSQNDISRSVDGTFVAVTPLGADWQAALKEVRAVIADALATAPTQEEIDREVAEVEVAFTSPVEQRRLLPGSKVADDLVTALDIRETVAAPEAVLEIFQKSKPLFTPQAVLEHTRALFKGAVTRAVFVTPKAGEGDAASLRQALSVPVAGDASVRLANSKPIKFEEMPPIGEPGRVTALAPTGLLGIEQVEFANGVKALIWPTQDEPGRVAVKVRFGGGYRAFGAGDAPYVALGQMALVGSGEGTLGQEELDRISTGRKMGFDFNVEDAAFEFSADTRQQDLADQLYLFAAKFAMPRWDVNPVRRAKAAAQLQYETYETSPQGVLERDLKYLQRDRDPRFHTPSPAEIEKTTPEGFRQVWSRALANGPIEVQIYGDFDRVATLAALQRTFGALKARPPLPKDTAPASARSPAPTAQPVVLTHRGDDNQAAAVISWPTGGGSPGIAEARQLELLTQLFTNRLLDAMREKLGASYAPQVYSSWPLDLDSGGSITALAQLQPDAVPAFFATAQEIASDLVARPVTADELGRVIEPMRQRVTRASTSAAFFMYQLEGATADPSRLGAIRTILRDYTVTTPEAMQALAAKYLQPGKAWKLSVLPQEATGQAPTPAAR</sequence>
<dbReference type="PANTHER" id="PTHR43690">
    <property type="entry name" value="NARDILYSIN"/>
    <property type="match status" value="1"/>
</dbReference>
<dbReference type="Gene3D" id="3.30.830.10">
    <property type="entry name" value="Metalloenzyme, LuxS/M16 peptidase-like"/>
    <property type="match status" value="3"/>
</dbReference>
<name>A0ABU8RRA3_9SPHN</name>
<dbReference type="Pfam" id="PF05193">
    <property type="entry name" value="Peptidase_M16_C"/>
    <property type="match status" value="2"/>
</dbReference>
<dbReference type="RefSeq" id="WP_339585477.1">
    <property type="nucleotide sequence ID" value="NZ_JBBHJZ010000001.1"/>
</dbReference>
<reference evidence="9 10" key="1">
    <citation type="submission" date="2024-03" db="EMBL/GenBank/DDBJ databases">
        <authorList>
            <person name="Jo J.-H."/>
        </authorList>
    </citation>
    <scope>NUCLEOTIDE SEQUENCE [LARGE SCALE GENOMIC DNA]</scope>
    <source>
        <strain evidence="9 10">PS1R-30</strain>
    </source>
</reference>
<evidence type="ECO:0000256" key="4">
    <source>
        <dbReference type="ARBA" id="ARBA00022833"/>
    </source>
</evidence>
<comment type="caution">
    <text evidence="9">The sequence shown here is derived from an EMBL/GenBank/DDBJ whole genome shotgun (WGS) entry which is preliminary data.</text>
</comment>
<evidence type="ECO:0000256" key="5">
    <source>
        <dbReference type="ARBA" id="ARBA00023049"/>
    </source>
</evidence>
<dbReference type="InterPro" id="IPR007863">
    <property type="entry name" value="Peptidase_M16_C"/>
</dbReference>
<dbReference type="Proteomes" id="UP001361239">
    <property type="component" value="Unassembled WGS sequence"/>
</dbReference>
<dbReference type="EMBL" id="JBBHJZ010000001">
    <property type="protein sequence ID" value="MEJ5975533.1"/>
    <property type="molecule type" value="Genomic_DNA"/>
</dbReference>
<evidence type="ECO:0000256" key="3">
    <source>
        <dbReference type="ARBA" id="ARBA00022801"/>
    </source>
</evidence>
<keyword evidence="6" id="KW-0732">Signal</keyword>
<gene>
    <name evidence="9" type="ORF">WG901_02705</name>
</gene>
<dbReference type="InterPro" id="IPR050626">
    <property type="entry name" value="Peptidase_M16"/>
</dbReference>
<evidence type="ECO:0000256" key="1">
    <source>
        <dbReference type="ARBA" id="ARBA00007261"/>
    </source>
</evidence>
<dbReference type="InterPro" id="IPR011765">
    <property type="entry name" value="Pept_M16_N"/>
</dbReference>
<proteinExistence type="inferred from homology"/>
<evidence type="ECO:0000259" key="8">
    <source>
        <dbReference type="Pfam" id="PF05193"/>
    </source>
</evidence>
<dbReference type="InterPro" id="IPR011249">
    <property type="entry name" value="Metalloenz_LuxS/M16"/>
</dbReference>
<comment type="similarity">
    <text evidence="1">Belongs to the peptidase M16 family.</text>
</comment>
<evidence type="ECO:0000313" key="10">
    <source>
        <dbReference type="Proteomes" id="UP001361239"/>
    </source>
</evidence>
<keyword evidence="10" id="KW-1185">Reference proteome</keyword>
<feature type="chain" id="PRO_5047181663" evidence="6">
    <location>
        <begin position="30"/>
        <end position="973"/>
    </location>
</feature>
<keyword evidence="5" id="KW-0482">Metalloprotease</keyword>
<evidence type="ECO:0000256" key="2">
    <source>
        <dbReference type="ARBA" id="ARBA00022670"/>
    </source>
</evidence>
<evidence type="ECO:0000313" key="9">
    <source>
        <dbReference type="EMBL" id="MEJ5975533.1"/>
    </source>
</evidence>